<accession>A0A2J0KXI6</accession>
<proteinExistence type="predicted"/>
<protein>
    <recommendedName>
        <fullName evidence="3">HEPN domain-containing protein</fullName>
    </recommendedName>
</protein>
<dbReference type="AlphaFoldDB" id="A0A2J0KXI6"/>
<dbReference type="Proteomes" id="UP000230052">
    <property type="component" value="Unassembled WGS sequence"/>
</dbReference>
<evidence type="ECO:0000313" key="1">
    <source>
        <dbReference type="EMBL" id="PIU42469.1"/>
    </source>
</evidence>
<reference evidence="1 2" key="1">
    <citation type="submission" date="2017-09" db="EMBL/GenBank/DDBJ databases">
        <title>Depth-based differentiation of microbial function through sediment-hosted aquifers and enrichment of novel symbionts in the deep terrestrial subsurface.</title>
        <authorList>
            <person name="Probst A.J."/>
            <person name="Ladd B."/>
            <person name="Jarett J.K."/>
            <person name="Geller-Mcgrath D.E."/>
            <person name="Sieber C.M."/>
            <person name="Emerson J.B."/>
            <person name="Anantharaman K."/>
            <person name="Thomas B.C."/>
            <person name="Malmstrom R."/>
            <person name="Stieglmeier M."/>
            <person name="Klingl A."/>
            <person name="Woyke T."/>
            <person name="Ryan C.M."/>
            <person name="Banfield J.F."/>
        </authorList>
    </citation>
    <scope>NUCLEOTIDE SEQUENCE [LARGE SCALE GENOMIC DNA]</scope>
    <source>
        <strain evidence="1">CG07_land_8_20_14_0_80_42_15</strain>
    </source>
</reference>
<comment type="caution">
    <text evidence="1">The sequence shown here is derived from an EMBL/GenBank/DDBJ whole genome shotgun (WGS) entry which is preliminary data.</text>
</comment>
<gene>
    <name evidence="1" type="ORF">COS99_00025</name>
</gene>
<dbReference type="EMBL" id="PEWV01000001">
    <property type="protein sequence ID" value="PIU42469.1"/>
    <property type="molecule type" value="Genomic_DNA"/>
</dbReference>
<evidence type="ECO:0000313" key="2">
    <source>
        <dbReference type="Proteomes" id="UP000230052"/>
    </source>
</evidence>
<name>A0A2J0KXI6_9BACT</name>
<evidence type="ECO:0008006" key="3">
    <source>
        <dbReference type="Google" id="ProtNLM"/>
    </source>
</evidence>
<sequence>MKNVSKEKDSRVFPVGLLITGKDFKRACEIISEKYPDRHSSLPNTELYKVRLYLIGHAFELLFKAILLQCGIPLTDLKSKRFGHDIIVLVNKIEEYALFPLSDTDKALLNLLNVYYKEKDFEYHIRGAKTYPNVSDLVQLSVRLFDSGEKWLRGQIAQKSVK</sequence>
<organism evidence="1 2">
    <name type="scientific">Candidatus Aquitaenariimonas noxiae</name>
    <dbReference type="NCBI Taxonomy" id="1974741"/>
    <lineage>
        <taxon>Bacteria</taxon>
        <taxon>Pseudomonadati</taxon>
        <taxon>Candidatus Omnitrophota</taxon>
        <taxon>Candidatus Aquitaenariimonas</taxon>
    </lineage>
</organism>